<reference evidence="2" key="1">
    <citation type="thesis" date="2020" institute="ProQuest LLC" country="789 East Eisenhower Parkway, Ann Arbor, MI, USA">
        <title>Comparative Genomics and Chromosome Evolution.</title>
        <authorList>
            <person name="Mudd A.B."/>
        </authorList>
    </citation>
    <scope>NUCLEOTIDE SEQUENCE</scope>
    <source>
        <strain evidence="2">237g6f4</strain>
        <tissue evidence="2">Blood</tissue>
    </source>
</reference>
<gene>
    <name evidence="2" type="ORF">GDO81_025791</name>
</gene>
<protein>
    <submittedName>
        <fullName evidence="2">Uncharacterized protein</fullName>
    </submittedName>
</protein>
<evidence type="ECO:0000313" key="2">
    <source>
        <dbReference type="EMBL" id="KAG8536723.1"/>
    </source>
</evidence>
<name>A0AAV6YRU1_ENGPU</name>
<keyword evidence="1" id="KW-0472">Membrane</keyword>
<sequence length="84" mass="9413">MGFTGDRFSLAAESLITVYRICHVIVALGGAVFFLFPLFCQHQPVKRVRLVSMEHSCPPTHFHVQPRGNSWQAGIGANLPFWDT</sequence>
<evidence type="ECO:0000256" key="1">
    <source>
        <dbReference type="SAM" id="Phobius"/>
    </source>
</evidence>
<keyword evidence="1" id="KW-1133">Transmembrane helix</keyword>
<proteinExistence type="predicted"/>
<keyword evidence="1" id="KW-0812">Transmembrane</keyword>
<evidence type="ECO:0000313" key="3">
    <source>
        <dbReference type="Proteomes" id="UP000824782"/>
    </source>
</evidence>
<dbReference type="Proteomes" id="UP000824782">
    <property type="component" value="Unassembled WGS sequence"/>
</dbReference>
<accession>A0AAV6YRU1</accession>
<keyword evidence="3" id="KW-1185">Reference proteome</keyword>
<comment type="caution">
    <text evidence="2">The sequence shown here is derived from an EMBL/GenBank/DDBJ whole genome shotgun (WGS) entry which is preliminary data.</text>
</comment>
<dbReference type="EMBL" id="WNYA01039083">
    <property type="protein sequence ID" value="KAG8536723.1"/>
    <property type="molecule type" value="Genomic_DNA"/>
</dbReference>
<organism evidence="2 3">
    <name type="scientific">Engystomops pustulosus</name>
    <name type="common">Tungara frog</name>
    <name type="synonym">Physalaemus pustulosus</name>
    <dbReference type="NCBI Taxonomy" id="76066"/>
    <lineage>
        <taxon>Eukaryota</taxon>
        <taxon>Metazoa</taxon>
        <taxon>Chordata</taxon>
        <taxon>Craniata</taxon>
        <taxon>Vertebrata</taxon>
        <taxon>Euteleostomi</taxon>
        <taxon>Amphibia</taxon>
        <taxon>Batrachia</taxon>
        <taxon>Anura</taxon>
        <taxon>Neobatrachia</taxon>
        <taxon>Hyloidea</taxon>
        <taxon>Leptodactylidae</taxon>
        <taxon>Leiuperinae</taxon>
        <taxon>Engystomops</taxon>
    </lineage>
</organism>
<dbReference type="AlphaFoldDB" id="A0AAV6YRU1"/>
<feature type="transmembrane region" description="Helical" evidence="1">
    <location>
        <begin position="18"/>
        <end position="40"/>
    </location>
</feature>